<evidence type="ECO:0000256" key="3">
    <source>
        <dbReference type="ARBA" id="ARBA00008281"/>
    </source>
</evidence>
<evidence type="ECO:0000256" key="10">
    <source>
        <dbReference type="RuleBase" id="RU364125"/>
    </source>
</evidence>
<dbReference type="EMBL" id="KM886861">
    <property type="protein sequence ID" value="AJA33821.1"/>
    <property type="molecule type" value="Genomic_DNA"/>
</dbReference>
<keyword evidence="4 10" id="KW-1003">Cell membrane</keyword>
<evidence type="ECO:0000313" key="11">
    <source>
        <dbReference type="EMBL" id="AJA33821.1"/>
    </source>
</evidence>
<reference evidence="11" key="1">
    <citation type="journal article" date="2014" name="Appl. Environ. Microbiol.">
        <title>Detection and genomic characterization of motility in Lactobacillus curvatus: confirmation of motility in a species outside the Lactobacillus salivarius clade.</title>
        <authorList>
            <person name="Cousin F.J."/>
            <person name="Lynch S.M."/>
            <person name="Harris H.M."/>
            <person name="McCann A."/>
            <person name="Lynch D.B."/>
            <person name="Neville B.A."/>
            <person name="Irisawa T."/>
            <person name="Okada S."/>
            <person name="Endo A."/>
            <person name="O'Toole P.W."/>
        </authorList>
    </citation>
    <scope>NUCLEOTIDE SEQUENCE</scope>
    <source>
        <strain evidence="11">DSM 21116</strain>
    </source>
</reference>
<evidence type="ECO:0000256" key="7">
    <source>
        <dbReference type="ARBA" id="ARBA00022779"/>
    </source>
</evidence>
<organism evidence="11">
    <name type="scientific">Liquorilactobacillus cacaonum</name>
    <dbReference type="NCBI Taxonomy" id="483012"/>
    <lineage>
        <taxon>Bacteria</taxon>
        <taxon>Bacillati</taxon>
        <taxon>Bacillota</taxon>
        <taxon>Bacilli</taxon>
        <taxon>Lactobacillales</taxon>
        <taxon>Lactobacillaceae</taxon>
        <taxon>Liquorilactobacillus</taxon>
    </lineage>
</organism>
<evidence type="ECO:0000256" key="6">
    <source>
        <dbReference type="ARBA" id="ARBA00022692"/>
    </source>
</evidence>
<evidence type="ECO:0000256" key="5">
    <source>
        <dbReference type="ARBA" id="ARBA00022500"/>
    </source>
</evidence>
<proteinExistence type="inferred from homology"/>
<dbReference type="GO" id="GO:0009425">
    <property type="term" value="C:bacterial-type flagellum basal body"/>
    <property type="evidence" value="ECO:0007669"/>
    <property type="project" value="InterPro"/>
</dbReference>
<keyword evidence="11" id="KW-0966">Cell projection</keyword>
<keyword evidence="11" id="KW-0282">Flagellum</keyword>
<dbReference type="InterPro" id="IPR005503">
    <property type="entry name" value="FliL"/>
</dbReference>
<evidence type="ECO:0000256" key="2">
    <source>
        <dbReference type="ARBA" id="ARBA00004162"/>
    </source>
</evidence>
<keyword evidence="11" id="KW-0969">Cilium</keyword>
<evidence type="ECO:0000256" key="8">
    <source>
        <dbReference type="ARBA" id="ARBA00022989"/>
    </source>
</evidence>
<comment type="function">
    <text evidence="1 10">Controls the rotational direction of flagella during chemotaxis.</text>
</comment>
<dbReference type="PANTHER" id="PTHR35091:SF2">
    <property type="entry name" value="FLAGELLAR PROTEIN FLIL"/>
    <property type="match status" value="1"/>
</dbReference>
<evidence type="ECO:0000256" key="9">
    <source>
        <dbReference type="ARBA" id="ARBA00023136"/>
    </source>
</evidence>
<sequence>MAKEKSEKKGKKLILWVLILLIVATSGGVVATIVTPKILDALSSKKTTVKHHSKTIVSGKQEIVPVKKFVINLTSEDGSNSTQYAQITLSFLVANSEQKAKIKKNVAVVRDSVINVIRQKNASNILGSSDSLTGLKNQLRDTINKAYGAKIIENVFITDLVIQ</sequence>
<keyword evidence="8" id="KW-1133">Transmembrane helix</keyword>
<keyword evidence="7 10" id="KW-0283">Flagellar rotation</keyword>
<dbReference type="AlphaFoldDB" id="A0A0A7RF38"/>
<evidence type="ECO:0000256" key="1">
    <source>
        <dbReference type="ARBA" id="ARBA00002254"/>
    </source>
</evidence>
<dbReference type="GO" id="GO:0071978">
    <property type="term" value="P:bacterial-type flagellum-dependent swarming motility"/>
    <property type="evidence" value="ECO:0007669"/>
    <property type="project" value="TreeGrafter"/>
</dbReference>
<evidence type="ECO:0000256" key="4">
    <source>
        <dbReference type="ARBA" id="ARBA00022475"/>
    </source>
</evidence>
<keyword evidence="9 10" id="KW-0472">Membrane</keyword>
<accession>A0A0A7RF38</accession>
<dbReference type="Pfam" id="PF03748">
    <property type="entry name" value="FliL"/>
    <property type="match status" value="1"/>
</dbReference>
<dbReference type="GO" id="GO:0006935">
    <property type="term" value="P:chemotaxis"/>
    <property type="evidence" value="ECO:0007669"/>
    <property type="project" value="UniProtKB-KW"/>
</dbReference>
<gene>
    <name evidence="11" type="primary">fliL</name>
</gene>
<comment type="similarity">
    <text evidence="3 10">Belongs to the FliL family.</text>
</comment>
<keyword evidence="5 10" id="KW-0145">Chemotaxis</keyword>
<dbReference type="GO" id="GO:0005886">
    <property type="term" value="C:plasma membrane"/>
    <property type="evidence" value="ECO:0007669"/>
    <property type="project" value="UniProtKB-SubCell"/>
</dbReference>
<keyword evidence="6" id="KW-0812">Transmembrane</keyword>
<name>A0A0A7RF38_9LACO</name>
<protein>
    <recommendedName>
        <fullName evidence="10">Flagellar protein FliL</fullName>
    </recommendedName>
</protein>
<dbReference type="PANTHER" id="PTHR35091">
    <property type="entry name" value="FLAGELLAR PROTEIN FLIL"/>
    <property type="match status" value="1"/>
</dbReference>
<comment type="subcellular location">
    <subcellularLocation>
        <location evidence="2">Cell membrane</location>
        <topology evidence="2">Single-pass membrane protein</topology>
    </subcellularLocation>
</comment>